<feature type="binding site" evidence="10">
    <location>
        <begin position="226"/>
        <end position="227"/>
    </location>
    <ligand>
        <name>S-adenosyl-L-methionine</name>
        <dbReference type="ChEBI" id="CHEBI:59789"/>
    </ligand>
</feature>
<evidence type="ECO:0000256" key="2">
    <source>
        <dbReference type="ARBA" id="ARBA00010703"/>
    </source>
</evidence>
<organism evidence="11 12">
    <name type="scientific">Ascoidea rubescens DSM 1968</name>
    <dbReference type="NCBI Taxonomy" id="1344418"/>
    <lineage>
        <taxon>Eukaryota</taxon>
        <taxon>Fungi</taxon>
        <taxon>Dikarya</taxon>
        <taxon>Ascomycota</taxon>
        <taxon>Saccharomycotina</taxon>
        <taxon>Saccharomycetes</taxon>
        <taxon>Ascoideaceae</taxon>
        <taxon>Ascoidea</taxon>
    </lineage>
</organism>
<proteinExistence type="inferred from homology"/>
<evidence type="ECO:0000256" key="1">
    <source>
        <dbReference type="ARBA" id="ARBA00000724"/>
    </source>
</evidence>
<evidence type="ECO:0000256" key="3">
    <source>
        <dbReference type="ARBA" id="ARBA00012834"/>
    </source>
</evidence>
<dbReference type="InterPro" id="IPR016651">
    <property type="entry name" value="LCMT1"/>
</dbReference>
<dbReference type="Pfam" id="PF04072">
    <property type="entry name" value="LCM"/>
    <property type="match status" value="1"/>
</dbReference>
<dbReference type="STRING" id="1344418.A0A1D2V8U6"/>
<reference evidence="12" key="1">
    <citation type="submission" date="2016-05" db="EMBL/GenBank/DDBJ databases">
        <title>Comparative genomics of biotechnologically important yeasts.</title>
        <authorList>
            <consortium name="DOE Joint Genome Institute"/>
            <person name="Riley R."/>
            <person name="Haridas S."/>
            <person name="Wolfe K.H."/>
            <person name="Lopes M.R."/>
            <person name="Hittinger C.T."/>
            <person name="Goker M."/>
            <person name="Salamov A."/>
            <person name="Wisecaver J."/>
            <person name="Long T.M."/>
            <person name="Aerts A.L."/>
            <person name="Barry K."/>
            <person name="Choi C."/>
            <person name="Clum A."/>
            <person name="Coughlan A.Y."/>
            <person name="Deshpande S."/>
            <person name="Douglass A.P."/>
            <person name="Hanson S.J."/>
            <person name="Klenk H.-P."/>
            <person name="Labutti K."/>
            <person name="Lapidus A."/>
            <person name="Lindquist E."/>
            <person name="Lipzen A."/>
            <person name="Meier-Kolthoff J.P."/>
            <person name="Ohm R.A."/>
            <person name="Otillar R.P."/>
            <person name="Pangilinan J."/>
            <person name="Peng Y."/>
            <person name="Rokas A."/>
            <person name="Rosa C.A."/>
            <person name="Scheuner C."/>
            <person name="Sibirny A.A."/>
            <person name="Slot J.C."/>
            <person name="Stielow J.B."/>
            <person name="Sun H."/>
            <person name="Kurtzman C.P."/>
            <person name="Blackwell M."/>
            <person name="Grigoriev I.V."/>
            <person name="Jeffries T.W."/>
        </authorList>
    </citation>
    <scope>NUCLEOTIDE SEQUENCE [LARGE SCALE GENOMIC DNA]</scope>
    <source>
        <strain evidence="12">DSM 1968</strain>
    </source>
</reference>
<evidence type="ECO:0000256" key="10">
    <source>
        <dbReference type="PIRSR" id="PIRSR016305-1"/>
    </source>
</evidence>
<keyword evidence="7 10" id="KW-0949">S-adenosyl-L-methionine</keyword>
<feature type="binding site" evidence="10">
    <location>
        <position position="259"/>
    </location>
    <ligand>
        <name>S-adenosyl-L-methionine</name>
        <dbReference type="ChEBI" id="CHEBI:59789"/>
    </ligand>
</feature>
<dbReference type="OrthoDB" id="203237at2759"/>
<evidence type="ECO:0000256" key="4">
    <source>
        <dbReference type="ARBA" id="ARBA00017497"/>
    </source>
</evidence>
<feature type="binding site" evidence="10">
    <location>
        <position position="104"/>
    </location>
    <ligand>
        <name>S-adenosyl-L-methionine</name>
        <dbReference type="ChEBI" id="CHEBI:59789"/>
    </ligand>
</feature>
<dbReference type="GO" id="GO:0018423">
    <property type="term" value="F:protein C-terminal leucine carboxyl O-methyltransferase activity"/>
    <property type="evidence" value="ECO:0007669"/>
    <property type="project" value="UniProtKB-EC"/>
</dbReference>
<dbReference type="Proteomes" id="UP000095038">
    <property type="component" value="Unassembled WGS sequence"/>
</dbReference>
<evidence type="ECO:0000256" key="7">
    <source>
        <dbReference type="ARBA" id="ARBA00022691"/>
    </source>
</evidence>
<evidence type="ECO:0000256" key="8">
    <source>
        <dbReference type="ARBA" id="ARBA00029681"/>
    </source>
</evidence>
<dbReference type="FunCoup" id="A0A1D2V8U6">
    <property type="interactions" value="549"/>
</dbReference>
<comment type="similarity">
    <text evidence="2">Belongs to the methyltransferase superfamily. LCMT family.</text>
</comment>
<dbReference type="EMBL" id="KV454495">
    <property type="protein sequence ID" value="ODV58038.1"/>
    <property type="molecule type" value="Genomic_DNA"/>
</dbReference>
<dbReference type="RefSeq" id="XP_020044345.1">
    <property type="nucleotide sequence ID" value="XM_020188611.1"/>
</dbReference>
<accession>A0A1D2V8U6</accession>
<evidence type="ECO:0000256" key="6">
    <source>
        <dbReference type="ARBA" id="ARBA00022679"/>
    </source>
</evidence>
<comment type="catalytic activity">
    <reaction evidence="1">
        <text>[phosphatase 2A protein]-C-terminal L-leucine + S-adenosyl-L-methionine = [phosphatase 2A protein]-C-terminal L-leucine methyl ester + S-adenosyl-L-homocysteine</text>
        <dbReference type="Rhea" id="RHEA:48544"/>
        <dbReference type="Rhea" id="RHEA-COMP:12134"/>
        <dbReference type="Rhea" id="RHEA-COMP:12135"/>
        <dbReference type="ChEBI" id="CHEBI:57856"/>
        <dbReference type="ChEBI" id="CHEBI:59789"/>
        <dbReference type="ChEBI" id="CHEBI:90516"/>
        <dbReference type="ChEBI" id="CHEBI:90517"/>
        <dbReference type="EC" id="2.1.1.233"/>
    </reaction>
</comment>
<dbReference type="EC" id="2.1.1.233" evidence="3"/>
<evidence type="ECO:0000256" key="9">
    <source>
        <dbReference type="ARBA" id="ARBA00032526"/>
    </source>
</evidence>
<evidence type="ECO:0000256" key="5">
    <source>
        <dbReference type="ARBA" id="ARBA00022603"/>
    </source>
</evidence>
<dbReference type="GO" id="GO:0032259">
    <property type="term" value="P:methylation"/>
    <property type="evidence" value="ECO:0007669"/>
    <property type="project" value="UniProtKB-KW"/>
</dbReference>
<sequence length="409" mass="47709">MSLNFNPIERRDKVIKSTDFDALSSKLSCFNKNYFSNDPNNDSSLFKSYIDQLKINLPLLASNNSLFKSFGNSKFSIQRLLNSNLNENLIKNKFPLINRGTYIRTKLLDILIQNFLISNNYENCQIISLGAGSDLRFLNLIKNFSSSSPHKIIHNFKYIELEFKESTFIKSFIYLSNPTFRDLIFNSSNFDSSLQYNTNYNINNINLSTFNIDTIQTNNYLLYPIDLRDKNQFTQFIQYLKNSTTIKINFNHPTLIFSELSTCYMSSTDSNVLLQSFQSAFPNGIISLYEPISLNDRFGEMMSNNLLKRKIFISTLNDYPTLLSQIDRFQSQITHFNKILSSDMLFIYNNWLTSNEKLRLSRLEFLDELEEWNLLASHYCLIVGTYGHSSLINTDFINQIQSLKWQIIH</sequence>
<keyword evidence="6 11" id="KW-0808">Transferase</keyword>
<dbReference type="Gene3D" id="3.40.50.150">
    <property type="entry name" value="Vaccinia Virus protein VP39"/>
    <property type="match status" value="1"/>
</dbReference>
<protein>
    <recommendedName>
        <fullName evidence="4">Leucine carboxyl methyltransferase 1</fullName>
        <ecNumber evidence="3">2.1.1.233</ecNumber>
    </recommendedName>
    <alternativeName>
        <fullName evidence="8">Protein phosphatase methyltransferase 1</fullName>
    </alternativeName>
    <alternativeName>
        <fullName evidence="9">[Phosphatase 2A protein]-leucine-carboxy methyltransferase 1</fullName>
    </alternativeName>
</protein>
<feature type="binding site" evidence="10">
    <location>
        <position position="130"/>
    </location>
    <ligand>
        <name>S-adenosyl-L-methionine</name>
        <dbReference type="ChEBI" id="CHEBI:59789"/>
    </ligand>
</feature>
<dbReference type="GeneID" id="30962247"/>
<dbReference type="InterPro" id="IPR007213">
    <property type="entry name" value="Ppm1/Ppm2/Tcmp"/>
</dbReference>
<keyword evidence="5 11" id="KW-0489">Methyltransferase</keyword>
<dbReference type="PANTHER" id="PTHR13600:SF21">
    <property type="entry name" value="LEUCINE CARBOXYL METHYLTRANSFERASE 1"/>
    <property type="match status" value="1"/>
</dbReference>
<dbReference type="InParanoid" id="A0A1D2V8U6"/>
<evidence type="ECO:0000313" key="11">
    <source>
        <dbReference type="EMBL" id="ODV58038.1"/>
    </source>
</evidence>
<dbReference type="SUPFAM" id="SSF53335">
    <property type="entry name" value="S-adenosyl-L-methionine-dependent methyltransferases"/>
    <property type="match status" value="1"/>
</dbReference>
<gene>
    <name evidence="11" type="ORF">ASCRUDRAFT_10513</name>
</gene>
<dbReference type="InterPro" id="IPR029063">
    <property type="entry name" value="SAM-dependent_MTases_sf"/>
</dbReference>
<dbReference type="AlphaFoldDB" id="A0A1D2V8U6"/>
<evidence type="ECO:0000313" key="12">
    <source>
        <dbReference type="Proteomes" id="UP000095038"/>
    </source>
</evidence>
<dbReference type="PANTHER" id="PTHR13600">
    <property type="entry name" value="LEUCINE CARBOXYL METHYLTRANSFERASE"/>
    <property type="match status" value="1"/>
</dbReference>
<name>A0A1D2V8U6_9ASCO</name>
<keyword evidence="12" id="KW-1185">Reference proteome</keyword>